<feature type="domain" description="Glycoside-hydrolase family GH114 TIM-barrel" evidence="1">
    <location>
        <begin position="70"/>
        <end position="279"/>
    </location>
</feature>
<dbReference type="PRINTS" id="PR01545">
    <property type="entry name" value="THEMAYE10DUF"/>
</dbReference>
<evidence type="ECO:0000259" key="1">
    <source>
        <dbReference type="Pfam" id="PF03537"/>
    </source>
</evidence>
<organism evidence="2 3">
    <name type="scientific">Eoetvoesiella caeni</name>
    <dbReference type="NCBI Taxonomy" id="645616"/>
    <lineage>
        <taxon>Bacteria</taxon>
        <taxon>Pseudomonadati</taxon>
        <taxon>Pseudomonadota</taxon>
        <taxon>Betaproteobacteria</taxon>
        <taxon>Burkholderiales</taxon>
        <taxon>Alcaligenaceae</taxon>
        <taxon>Eoetvoesiella</taxon>
    </lineage>
</organism>
<reference evidence="2 3" key="1">
    <citation type="submission" date="2018-06" db="EMBL/GenBank/DDBJ databases">
        <title>Genomic Encyclopedia of Type Strains, Phase IV (KMG-IV): sequencing the most valuable type-strain genomes for metagenomic binning, comparative biology and taxonomic classification.</title>
        <authorList>
            <person name="Goeker M."/>
        </authorList>
    </citation>
    <scope>NUCLEOTIDE SEQUENCE [LARGE SCALE GENOMIC DNA]</scope>
    <source>
        <strain evidence="2 3">DSM 25520</strain>
    </source>
</reference>
<dbReference type="InterPro" id="IPR013785">
    <property type="entry name" value="Aldolase_TIM"/>
</dbReference>
<dbReference type="SUPFAM" id="SSF51445">
    <property type="entry name" value="(Trans)glycosidases"/>
    <property type="match status" value="1"/>
</dbReference>
<keyword evidence="3" id="KW-1185">Reference proteome</keyword>
<accession>A0A366H1K7</accession>
<dbReference type="InterPro" id="IPR016062">
    <property type="entry name" value="TM1410-rel"/>
</dbReference>
<dbReference type="Pfam" id="PF03537">
    <property type="entry name" value="Glyco_hydro_114"/>
    <property type="match status" value="1"/>
</dbReference>
<sequence>MRYTSLFSCIRDSLRVLFGLAMTYSFGVAPAWAQQPLRNIAFYYGAAPDVKSLQQFQFAVLEPDSGFVPAAARDKKTQWIAYISVGEVASSRSYYSAIPKSWVIGHNAEWHSEVIDQSAPGWPKFFVDNVVAPLWKKGYRGFFLDTLDSYQLVVKSDEQREQARKGLVAVIRAIHRRFPTAVLILNRGFELLPAVHNDIYAVAFESLFKGWSEANGKYIDVPSDARVWLLAQVNNVTTKYKLPVIAIDYCPPEDLQCSRDTVRRIGELNLIPYVGDGRLQTLSPIILE</sequence>
<dbReference type="InterPro" id="IPR017853">
    <property type="entry name" value="GH"/>
</dbReference>
<dbReference type="InterPro" id="IPR004352">
    <property type="entry name" value="GH114_TIM-barrel"/>
</dbReference>
<dbReference type="RefSeq" id="WP_244960425.1">
    <property type="nucleotide sequence ID" value="NZ_JACCEU010000012.1"/>
</dbReference>
<dbReference type="AlphaFoldDB" id="A0A366H1K7"/>
<evidence type="ECO:0000313" key="3">
    <source>
        <dbReference type="Proteomes" id="UP000253628"/>
    </source>
</evidence>
<evidence type="ECO:0000313" key="2">
    <source>
        <dbReference type="EMBL" id="RBP35617.1"/>
    </source>
</evidence>
<protein>
    <submittedName>
        <fullName evidence="2">Uncharacterized protein (TIGR01370 family)</fullName>
    </submittedName>
</protein>
<dbReference type="Gene3D" id="3.20.20.70">
    <property type="entry name" value="Aldolase class I"/>
    <property type="match status" value="1"/>
</dbReference>
<name>A0A366H1K7_9BURK</name>
<dbReference type="Proteomes" id="UP000253628">
    <property type="component" value="Unassembled WGS sequence"/>
</dbReference>
<dbReference type="PANTHER" id="PTHR35882">
    <property type="entry name" value="PELA"/>
    <property type="match status" value="1"/>
</dbReference>
<comment type="caution">
    <text evidence="2">The sequence shown here is derived from an EMBL/GenBank/DDBJ whole genome shotgun (WGS) entry which is preliminary data.</text>
</comment>
<dbReference type="EMBL" id="QNRQ01000016">
    <property type="protein sequence ID" value="RBP35617.1"/>
    <property type="molecule type" value="Genomic_DNA"/>
</dbReference>
<dbReference type="PANTHER" id="PTHR35882:SF2">
    <property type="entry name" value="PELA"/>
    <property type="match status" value="1"/>
</dbReference>
<gene>
    <name evidence="2" type="ORF">DFR37_11654</name>
</gene>
<proteinExistence type="predicted"/>